<proteinExistence type="predicted"/>
<keyword evidence="3" id="KW-1185">Reference proteome</keyword>
<reference evidence="2 3" key="1">
    <citation type="submission" date="2022-03" db="EMBL/GenBank/DDBJ databases">
        <title>A chromosomal length assembly of Cordylochernes scorpioides.</title>
        <authorList>
            <person name="Zeh D."/>
            <person name="Zeh J."/>
        </authorList>
    </citation>
    <scope>NUCLEOTIDE SEQUENCE [LARGE SCALE GENOMIC DNA]</scope>
    <source>
        <strain evidence="2">IN4F17</strain>
        <tissue evidence="2">Whole Body</tissue>
    </source>
</reference>
<accession>A0ABY6LPQ5</accession>
<feature type="region of interest" description="Disordered" evidence="1">
    <location>
        <begin position="1"/>
        <end position="21"/>
    </location>
</feature>
<evidence type="ECO:0000313" key="2">
    <source>
        <dbReference type="EMBL" id="UYV83063.1"/>
    </source>
</evidence>
<dbReference type="Proteomes" id="UP001235939">
    <property type="component" value="Chromosome 22"/>
</dbReference>
<gene>
    <name evidence="2" type="ORF">LAZ67_22002073</name>
</gene>
<protein>
    <submittedName>
        <fullName evidence="2">Uncharacterized protein</fullName>
    </submittedName>
</protein>
<organism evidence="2 3">
    <name type="scientific">Cordylochernes scorpioides</name>
    <dbReference type="NCBI Taxonomy" id="51811"/>
    <lineage>
        <taxon>Eukaryota</taxon>
        <taxon>Metazoa</taxon>
        <taxon>Ecdysozoa</taxon>
        <taxon>Arthropoda</taxon>
        <taxon>Chelicerata</taxon>
        <taxon>Arachnida</taxon>
        <taxon>Pseudoscorpiones</taxon>
        <taxon>Cheliferoidea</taxon>
        <taxon>Chernetidae</taxon>
        <taxon>Cordylochernes</taxon>
    </lineage>
</organism>
<evidence type="ECO:0000313" key="3">
    <source>
        <dbReference type="Proteomes" id="UP001235939"/>
    </source>
</evidence>
<name>A0ABY6LPQ5_9ARAC</name>
<sequence length="109" mass="12431">MERPLGPPHGKTVSPYLPPSVPSSTEGLCRKLKLEAALANMTWEVKWEELHFPQQTRVSWVASRSSLTSMVGHLISLIMQLYLHFPPSLHIIRWRLGTTWSTCYLFSPS</sequence>
<dbReference type="EMBL" id="CP092884">
    <property type="protein sequence ID" value="UYV83063.1"/>
    <property type="molecule type" value="Genomic_DNA"/>
</dbReference>
<evidence type="ECO:0000256" key="1">
    <source>
        <dbReference type="SAM" id="MobiDB-lite"/>
    </source>
</evidence>